<dbReference type="EMBL" id="JBFRYB010000001">
    <property type="protein sequence ID" value="MEX1666543.1"/>
    <property type="molecule type" value="Genomic_DNA"/>
</dbReference>
<keyword evidence="4" id="KW-1185">Reference proteome</keyword>
<sequence>MNLSLTTLRAAYLAGTTTPREVFGVIAQRCEQYRDHNIWIYPLSMVELEPYFQRLESASAQDLPLYGIPFAIKDNIDLAGVPTTAACESFAYTPESSAFVVQRLIDAGAIPVGKANLDQFATGLVGTRSPWGACRNSFDASMISGGSSAGSAVSVALGMATFSLGTDTAGSGRVPACFNNLVGVKPSIGLLSASGMLPACRSLDCITIFALQCDDANAILTVAEGEDAADAYSRANPFANSTRHYGQWQGPLRMGVLAADQLAFFGHEDYAACYQKALDAIAESGVELVEVDFAPFIEAARLLYEGPWVAERYIATSPLIQERPEALLDVTRTIISAGDKGSAVDAFKAQYRLKALRKAATAVLASVDCLLTPTAGRPYSIDEVNAEPIKLNSNLGYYTNYMNLFDLAGVAVPTGFTESGFPFGLTLVGEAFSDRRLLSVANRIQQLLKLPLGKLQSDYQALSSVPVNNSQRIAVAVCGAHLQGQPLNWQLTERGGYLLSQTMSSPDYKLYALAGGPPFRPGMVIAPQGEGCAIEVEVWSVPASEFGSFVAGIPAPLGIGKVSLQDGSQVSGFICEASGLAGAEDISHFGSWRQYLAAK</sequence>
<dbReference type="NCBIfam" id="NF006043">
    <property type="entry name" value="PRK08186.1"/>
    <property type="match status" value="1"/>
</dbReference>
<dbReference type="InterPro" id="IPR023631">
    <property type="entry name" value="Amidase_dom"/>
</dbReference>
<dbReference type="NCBIfam" id="TIGR02713">
    <property type="entry name" value="allophanate_hyd"/>
    <property type="match status" value="1"/>
</dbReference>
<dbReference type="RefSeq" id="WP_368376618.1">
    <property type="nucleotide sequence ID" value="NZ_JBFRYB010000001.1"/>
</dbReference>
<dbReference type="Proteomes" id="UP001557484">
    <property type="component" value="Unassembled WGS sequence"/>
</dbReference>
<reference evidence="3 4" key="1">
    <citation type="journal article" date="2011" name="Int. J. Syst. Evol. Microbiol.">
        <title>Zhongshania antarctica gen. nov., sp. nov. and Zhongshania guokunii sp. nov., gammaproteobacteria respectively isolated from coastal attached (fast) ice and surface seawater of the Antarctic.</title>
        <authorList>
            <person name="Li H.J."/>
            <person name="Zhang X.Y."/>
            <person name="Chen C.X."/>
            <person name="Zhang Y.J."/>
            <person name="Gao Z.M."/>
            <person name="Yu Y."/>
            <person name="Chen X.L."/>
            <person name="Chen B."/>
            <person name="Zhang Y.Z."/>
        </authorList>
    </citation>
    <scope>NUCLEOTIDE SEQUENCE [LARGE SCALE GENOMIC DNA]</scope>
    <source>
        <strain evidence="3 4">R06B22</strain>
    </source>
</reference>
<dbReference type="Pfam" id="PF21986">
    <property type="entry name" value="AH_C"/>
    <property type="match status" value="1"/>
</dbReference>
<evidence type="ECO:0000313" key="4">
    <source>
        <dbReference type="Proteomes" id="UP001557484"/>
    </source>
</evidence>
<keyword evidence="3" id="KW-0378">Hydrolase</keyword>
<gene>
    <name evidence="3" type="primary">atzF</name>
    <name evidence="3" type="ORF">AB4875_13700</name>
</gene>
<accession>A0ABV3TY82</accession>
<dbReference type="Gene3D" id="3.10.490.10">
    <property type="entry name" value="Gamma-glutamyl cyclotransferase-like"/>
    <property type="match status" value="1"/>
</dbReference>
<dbReference type="Gene3D" id="3.90.1300.10">
    <property type="entry name" value="Amidase signature (AS) domain"/>
    <property type="match status" value="1"/>
</dbReference>
<dbReference type="GO" id="GO:0004039">
    <property type="term" value="F:allophanate hydrolase activity"/>
    <property type="evidence" value="ECO:0007669"/>
    <property type="project" value="UniProtKB-EC"/>
</dbReference>
<dbReference type="InterPro" id="IPR036928">
    <property type="entry name" value="AS_sf"/>
</dbReference>
<protein>
    <submittedName>
        <fullName evidence="3">Allophanate hydrolase</fullName>
        <ecNumber evidence="3">3.5.1.54</ecNumber>
    </submittedName>
</protein>
<dbReference type="SUPFAM" id="SSF75304">
    <property type="entry name" value="Amidase signature (AS) enzymes"/>
    <property type="match status" value="1"/>
</dbReference>
<dbReference type="InterPro" id="IPR000120">
    <property type="entry name" value="Amidase"/>
</dbReference>
<evidence type="ECO:0000313" key="3">
    <source>
        <dbReference type="EMBL" id="MEX1666543.1"/>
    </source>
</evidence>
<dbReference type="InterPro" id="IPR014085">
    <property type="entry name" value="Allophanate_hydrolase"/>
</dbReference>
<dbReference type="Gene3D" id="1.20.58.1700">
    <property type="match status" value="1"/>
</dbReference>
<dbReference type="PANTHER" id="PTHR11895">
    <property type="entry name" value="TRANSAMIDASE"/>
    <property type="match status" value="1"/>
</dbReference>
<dbReference type="InterPro" id="IPR053844">
    <property type="entry name" value="AH_C"/>
</dbReference>
<dbReference type="PANTHER" id="PTHR11895:SF169">
    <property type="entry name" value="GLUTAMYL-TRNA(GLN) AMIDOTRANSFERASE"/>
    <property type="match status" value="1"/>
</dbReference>
<feature type="domain" description="Amidase" evidence="1">
    <location>
        <begin position="59"/>
        <end position="438"/>
    </location>
</feature>
<evidence type="ECO:0000259" key="2">
    <source>
        <dbReference type="Pfam" id="PF21986"/>
    </source>
</evidence>
<name>A0ABV3TY82_9GAMM</name>
<organism evidence="3 4">
    <name type="scientific">Zhongshania arctica</name>
    <dbReference type="NCBI Taxonomy" id="3238302"/>
    <lineage>
        <taxon>Bacteria</taxon>
        <taxon>Pseudomonadati</taxon>
        <taxon>Pseudomonadota</taxon>
        <taxon>Gammaproteobacteria</taxon>
        <taxon>Cellvibrionales</taxon>
        <taxon>Spongiibacteraceae</taxon>
        <taxon>Zhongshania</taxon>
    </lineage>
</organism>
<feature type="domain" description="Allophanate hydrolase C-terminal" evidence="2">
    <location>
        <begin position="474"/>
        <end position="597"/>
    </location>
</feature>
<evidence type="ECO:0000259" key="1">
    <source>
        <dbReference type="Pfam" id="PF01425"/>
    </source>
</evidence>
<proteinExistence type="predicted"/>
<dbReference type="EC" id="3.5.1.54" evidence="3"/>
<dbReference type="Pfam" id="PF01425">
    <property type="entry name" value="Amidase"/>
    <property type="match status" value="1"/>
</dbReference>
<comment type="caution">
    <text evidence="3">The sequence shown here is derived from an EMBL/GenBank/DDBJ whole genome shotgun (WGS) entry which is preliminary data.</text>
</comment>